<dbReference type="GO" id="GO:0043743">
    <property type="term" value="F:LPPG:FO 2-phospho-L-lactate transferase activity"/>
    <property type="evidence" value="ECO:0007669"/>
    <property type="project" value="InterPro"/>
</dbReference>
<gene>
    <name evidence="3" type="ordered locus">Dtur_1130</name>
</gene>
<dbReference type="HOGENOM" id="CLU_044041_0_1_0"/>
<dbReference type="FunCoup" id="B8E2D2">
    <property type="interactions" value="57"/>
</dbReference>
<dbReference type="InterPro" id="IPR038136">
    <property type="entry name" value="CofD-like_dom_sf"/>
</dbReference>
<dbReference type="SUPFAM" id="SSF142338">
    <property type="entry name" value="CofD-like"/>
    <property type="match status" value="1"/>
</dbReference>
<dbReference type="Proteomes" id="UP000007719">
    <property type="component" value="Chromosome"/>
</dbReference>
<dbReference type="Gene3D" id="3.40.50.10680">
    <property type="entry name" value="CofD-like domains"/>
    <property type="match status" value="1"/>
</dbReference>
<dbReference type="AlphaFoldDB" id="B8E2D2"/>
<dbReference type="HAMAP" id="MF_00973">
    <property type="entry name" value="Gluconeogen_factor"/>
    <property type="match status" value="1"/>
</dbReference>
<dbReference type="EMBL" id="CP001251">
    <property type="protein sequence ID" value="ACK42409.1"/>
    <property type="molecule type" value="Genomic_DNA"/>
</dbReference>
<reference evidence="4" key="1">
    <citation type="journal article" date="2016" name="Front. Microbiol.">
        <title>The complete genome sequence of hyperthermophile Dictyoglomus turgidum DSM 6724 reveals a specialized carbohydrate fermentor.</title>
        <authorList>
            <person name="Brumm P.J."/>
            <person name="Gowda K."/>
            <person name="Robb F.T."/>
            <person name="Mead D.A."/>
        </authorList>
    </citation>
    <scope>NUCLEOTIDE SEQUENCE [LARGE SCALE GENOMIC DNA]</scope>
    <source>
        <strain evidence="4">DSM 6724 / Z-1310</strain>
    </source>
</reference>
<sequence length="325" mass="35852">MEGRRILTVIGGGTGLSTILRGLKRYNLDLNAIVTVSDDGGSSGRLSKDLGVLPPGDVRNCLVALADEESLMAKLFQYRFTNGDLKDHSFGNLFLVAMSAILGDFLLGVKETSKVLAIRGRVLPSTLKRVKLKAYFEDGSIILGETSISSYGKSKIRKIELVPIDTDVNISATSEAVEALEKSDLIIIGPGSLYTSIIPNLLLEEIKDTLKNIDNKRILYICNVMTQPGETLGYKASDHLRAIVEHMGFNPIGYVLVNTKRPSEEVLKRYREKGADFVEPDLENLRSLGVDILAGDFINEGDLVRHDPFKVADFIMERFINSKEF</sequence>
<dbReference type="PANTHER" id="PTHR30135">
    <property type="entry name" value="UNCHARACTERIZED PROTEIN YVCK-RELATED"/>
    <property type="match status" value="1"/>
</dbReference>
<dbReference type="STRING" id="515635.Dtur_1130"/>
<keyword evidence="4" id="KW-1185">Reference proteome</keyword>
<dbReference type="Pfam" id="PF01933">
    <property type="entry name" value="CofD"/>
    <property type="match status" value="1"/>
</dbReference>
<name>B8E2D2_DICTD</name>
<dbReference type="PATRIC" id="fig|515635.4.peg.1167"/>
<dbReference type="PANTHER" id="PTHR30135:SF3">
    <property type="entry name" value="GLUCONEOGENESIS FACTOR-RELATED"/>
    <property type="match status" value="1"/>
</dbReference>
<evidence type="ECO:0000313" key="4">
    <source>
        <dbReference type="Proteomes" id="UP000007719"/>
    </source>
</evidence>
<dbReference type="InterPro" id="IPR002882">
    <property type="entry name" value="CofD"/>
</dbReference>
<dbReference type="eggNOG" id="COG0391">
    <property type="taxonomic scope" value="Bacteria"/>
</dbReference>
<comment type="similarity">
    <text evidence="2">Belongs to the gluconeogenesis factor family.</text>
</comment>
<dbReference type="NCBIfam" id="TIGR01826">
    <property type="entry name" value="CofD_related"/>
    <property type="match status" value="1"/>
</dbReference>
<dbReference type="InterPro" id="IPR010119">
    <property type="entry name" value="Gluconeogen_factor"/>
</dbReference>
<dbReference type="KEGG" id="dtu:Dtur_1130"/>
<dbReference type="RefSeq" id="WP_012583492.1">
    <property type="nucleotide sequence ID" value="NC_011661.1"/>
</dbReference>
<dbReference type="OrthoDB" id="9783842at2"/>
<dbReference type="CDD" id="cd07187">
    <property type="entry name" value="YvcK_like"/>
    <property type="match status" value="1"/>
</dbReference>
<keyword evidence="1 2" id="KW-0963">Cytoplasm</keyword>
<comment type="function">
    <text evidence="2">Required for morphogenesis under gluconeogenic growth conditions.</text>
</comment>
<dbReference type="EnsemblBacteria" id="ACK42409">
    <property type="protein sequence ID" value="ACK42409"/>
    <property type="gene ID" value="Dtur_1130"/>
</dbReference>
<dbReference type="GO" id="GO:0008360">
    <property type="term" value="P:regulation of cell shape"/>
    <property type="evidence" value="ECO:0007669"/>
    <property type="project" value="UniProtKB-UniRule"/>
</dbReference>
<dbReference type="InParanoid" id="B8E2D2"/>
<organism evidence="3 4">
    <name type="scientific">Dictyoglomus turgidum (strain DSM 6724 / Z-1310)</name>
    <dbReference type="NCBI Taxonomy" id="515635"/>
    <lineage>
        <taxon>Bacteria</taxon>
        <taxon>Pseudomonadati</taxon>
        <taxon>Dictyoglomota</taxon>
        <taxon>Dictyoglomia</taxon>
        <taxon>Dictyoglomales</taxon>
        <taxon>Dictyoglomaceae</taxon>
        <taxon>Dictyoglomus</taxon>
    </lineage>
</organism>
<evidence type="ECO:0000313" key="3">
    <source>
        <dbReference type="EMBL" id="ACK42409.1"/>
    </source>
</evidence>
<evidence type="ECO:0000256" key="2">
    <source>
        <dbReference type="HAMAP-Rule" id="MF_00973"/>
    </source>
</evidence>
<comment type="subcellular location">
    <subcellularLocation>
        <location evidence="2">Cytoplasm</location>
    </subcellularLocation>
</comment>
<accession>B8E2D2</accession>
<dbReference type="GO" id="GO:0005737">
    <property type="term" value="C:cytoplasm"/>
    <property type="evidence" value="ECO:0007669"/>
    <property type="project" value="UniProtKB-SubCell"/>
</dbReference>
<protein>
    <recommendedName>
        <fullName evidence="2">Putative gluconeogenesis factor</fullName>
    </recommendedName>
</protein>
<proteinExistence type="inferred from homology"/>
<evidence type="ECO:0000256" key="1">
    <source>
        <dbReference type="ARBA" id="ARBA00022490"/>
    </source>
</evidence>